<feature type="domain" description="CCHC-type" evidence="3">
    <location>
        <begin position="321"/>
        <end position="336"/>
    </location>
</feature>
<dbReference type="PROSITE" id="PS50158">
    <property type="entry name" value="ZF_CCHC"/>
    <property type="match status" value="1"/>
</dbReference>
<feature type="region of interest" description="Disordered" evidence="2">
    <location>
        <begin position="89"/>
        <end position="118"/>
    </location>
</feature>
<evidence type="ECO:0000313" key="4">
    <source>
        <dbReference type="EMBL" id="KAK6347514.1"/>
    </source>
</evidence>
<evidence type="ECO:0000313" key="5">
    <source>
        <dbReference type="Proteomes" id="UP001313282"/>
    </source>
</evidence>
<organism evidence="4 5">
    <name type="scientific">Orbilia javanica</name>
    <dbReference type="NCBI Taxonomy" id="47235"/>
    <lineage>
        <taxon>Eukaryota</taxon>
        <taxon>Fungi</taxon>
        <taxon>Dikarya</taxon>
        <taxon>Ascomycota</taxon>
        <taxon>Pezizomycotina</taxon>
        <taxon>Orbiliomycetes</taxon>
        <taxon>Orbiliales</taxon>
        <taxon>Orbiliaceae</taxon>
        <taxon>Orbilia</taxon>
    </lineage>
</organism>
<name>A0AAN8RIS2_9PEZI</name>
<keyword evidence="5" id="KW-1185">Reference proteome</keyword>
<sequence length="364" mass="41510">MTPWALQGLAATATGIVILTSKKIIDRYLDATTEVAKRAEVTTNALGDQPQQRQLTGMAATDSPERLEKGGKNMERDLNNPFFQLHKPIVRGVPGGSPPDKDEDDVTPTPPNAPIDDGDYLEPARPFLFAGGAEIYWEWSTEVFSYIAVNEYRLGDMAAVLYEMRESTQIGSLAHSTISSLLTDINNPESENAKTAIEFLDEIWCFEAKLRYDRSQIMPFVHSRVRPTTKYRICQWLKKDEPSITWEEYWEYGPRVEALEAPIKNPTPWKRKTKRAAPKISSGEPTSSTSSSESKRNTRIREIRTEWSDEDYRLIRSMNWCLGCGFAGHFDRDCRNKSKPGGWSKVLGPKQRRQSKWEPKRSEW</sequence>
<feature type="compositionally biased region" description="Polar residues" evidence="2">
    <location>
        <begin position="46"/>
        <end position="55"/>
    </location>
</feature>
<protein>
    <recommendedName>
        <fullName evidence="3">CCHC-type domain-containing protein</fullName>
    </recommendedName>
</protein>
<dbReference type="InterPro" id="IPR001878">
    <property type="entry name" value="Znf_CCHC"/>
</dbReference>
<evidence type="ECO:0000256" key="1">
    <source>
        <dbReference type="PROSITE-ProRule" id="PRU00047"/>
    </source>
</evidence>
<comment type="caution">
    <text evidence="4">The sequence shown here is derived from an EMBL/GenBank/DDBJ whole genome shotgun (WGS) entry which is preliminary data.</text>
</comment>
<gene>
    <name evidence="4" type="ORF">TWF718_005355</name>
</gene>
<keyword evidence="1" id="KW-0479">Metal-binding</keyword>
<keyword evidence="1" id="KW-0863">Zinc-finger</keyword>
<feature type="compositionally biased region" description="Basic and acidic residues" evidence="2">
    <location>
        <begin position="355"/>
        <end position="364"/>
    </location>
</feature>
<feature type="region of interest" description="Disordered" evidence="2">
    <location>
        <begin position="338"/>
        <end position="364"/>
    </location>
</feature>
<dbReference type="EMBL" id="JAVHNR010000003">
    <property type="protein sequence ID" value="KAK6347514.1"/>
    <property type="molecule type" value="Genomic_DNA"/>
</dbReference>
<keyword evidence="1" id="KW-0862">Zinc</keyword>
<proteinExistence type="predicted"/>
<evidence type="ECO:0000256" key="2">
    <source>
        <dbReference type="SAM" id="MobiDB-lite"/>
    </source>
</evidence>
<feature type="compositionally biased region" description="Low complexity" evidence="2">
    <location>
        <begin position="281"/>
        <end position="292"/>
    </location>
</feature>
<reference evidence="4 5" key="1">
    <citation type="submission" date="2019-10" db="EMBL/GenBank/DDBJ databases">
        <authorList>
            <person name="Palmer J.M."/>
        </authorList>
    </citation>
    <scope>NUCLEOTIDE SEQUENCE [LARGE SCALE GENOMIC DNA]</scope>
    <source>
        <strain evidence="4 5">TWF718</strain>
    </source>
</reference>
<dbReference type="Proteomes" id="UP001313282">
    <property type="component" value="Unassembled WGS sequence"/>
</dbReference>
<feature type="region of interest" description="Disordered" evidence="2">
    <location>
        <begin position="266"/>
        <end position="298"/>
    </location>
</feature>
<dbReference type="AlphaFoldDB" id="A0AAN8RIS2"/>
<accession>A0AAN8RIS2</accession>
<dbReference type="GO" id="GO:0008270">
    <property type="term" value="F:zinc ion binding"/>
    <property type="evidence" value="ECO:0007669"/>
    <property type="project" value="UniProtKB-KW"/>
</dbReference>
<dbReference type="GO" id="GO:0003676">
    <property type="term" value="F:nucleic acid binding"/>
    <property type="evidence" value="ECO:0007669"/>
    <property type="project" value="InterPro"/>
</dbReference>
<feature type="region of interest" description="Disordered" evidence="2">
    <location>
        <begin position="46"/>
        <end position="65"/>
    </location>
</feature>
<evidence type="ECO:0000259" key="3">
    <source>
        <dbReference type="PROSITE" id="PS50158"/>
    </source>
</evidence>